<comment type="caution">
    <text evidence="1">The sequence shown here is derived from an EMBL/GenBank/DDBJ whole genome shotgun (WGS) entry which is preliminary data.</text>
</comment>
<accession>A0A074S1N1</accession>
<organism evidence="1 2">
    <name type="scientific">Rhizoctonia solani 123E</name>
    <dbReference type="NCBI Taxonomy" id="1423351"/>
    <lineage>
        <taxon>Eukaryota</taxon>
        <taxon>Fungi</taxon>
        <taxon>Dikarya</taxon>
        <taxon>Basidiomycota</taxon>
        <taxon>Agaricomycotina</taxon>
        <taxon>Agaricomycetes</taxon>
        <taxon>Cantharellales</taxon>
        <taxon>Ceratobasidiaceae</taxon>
        <taxon>Rhizoctonia</taxon>
    </lineage>
</organism>
<proteinExistence type="predicted"/>
<dbReference type="AlphaFoldDB" id="A0A074S1N1"/>
<sequence>MARWDLMLKDVASAGSHNASDEDSTYVSDTEVVPATQDEGMNVLECQPRPPCDEAPDPIKVLEAEILLIEKKTLLAEEEVLHISKLQEIFQGLSGEDLSQVIRYLHIRAQTALAQANVEKLQLECDLMR</sequence>
<keyword evidence="2" id="KW-1185">Reference proteome</keyword>
<reference evidence="1 2" key="1">
    <citation type="submission" date="2013-12" db="EMBL/GenBank/DDBJ databases">
        <authorList>
            <person name="Cubeta M."/>
            <person name="Pakala S."/>
            <person name="Fedorova N."/>
            <person name="Thomas E."/>
            <person name="Dean R."/>
            <person name="Jabaji S."/>
            <person name="Neate S."/>
            <person name="Toda T."/>
            <person name="Tavantzis S."/>
            <person name="Vilgalys R."/>
            <person name="Bharathan N."/>
            <person name="Pakala S."/>
            <person name="Losada L.S."/>
            <person name="Zafar N."/>
            <person name="Nierman W."/>
        </authorList>
    </citation>
    <scope>NUCLEOTIDE SEQUENCE [LARGE SCALE GENOMIC DNA]</scope>
    <source>
        <strain evidence="1 2">123E</strain>
    </source>
</reference>
<dbReference type="HOGENOM" id="CLU_1950038_0_0_1"/>
<gene>
    <name evidence="1" type="ORF">V565_073930</name>
</gene>
<name>A0A074S1N1_9AGAM</name>
<protein>
    <submittedName>
        <fullName evidence="1">Uncharacterized protein</fullName>
    </submittedName>
</protein>
<dbReference type="Proteomes" id="UP000027456">
    <property type="component" value="Unassembled WGS sequence"/>
</dbReference>
<evidence type="ECO:0000313" key="2">
    <source>
        <dbReference type="Proteomes" id="UP000027456"/>
    </source>
</evidence>
<evidence type="ECO:0000313" key="1">
    <source>
        <dbReference type="EMBL" id="KEP50773.1"/>
    </source>
</evidence>
<dbReference type="EMBL" id="AZST01000223">
    <property type="protein sequence ID" value="KEP50773.1"/>
    <property type="molecule type" value="Genomic_DNA"/>
</dbReference>